<dbReference type="GO" id="GO:0016787">
    <property type="term" value="F:hydrolase activity"/>
    <property type="evidence" value="ECO:0007669"/>
    <property type="project" value="UniProtKB-KW"/>
</dbReference>
<proteinExistence type="predicted"/>
<keyword evidence="3" id="KW-0378">Hydrolase</keyword>
<evidence type="ECO:0000256" key="1">
    <source>
        <dbReference type="PROSITE-ProRule" id="PRU00464"/>
    </source>
</evidence>
<dbReference type="InterPro" id="IPR011146">
    <property type="entry name" value="HIT-like"/>
</dbReference>
<organism evidence="3 4">
    <name type="scientific">Skermania pinensis</name>
    <dbReference type="NCBI Taxonomy" id="39122"/>
    <lineage>
        <taxon>Bacteria</taxon>
        <taxon>Bacillati</taxon>
        <taxon>Actinomycetota</taxon>
        <taxon>Actinomycetes</taxon>
        <taxon>Mycobacteriales</taxon>
        <taxon>Gordoniaceae</taxon>
        <taxon>Skermania</taxon>
    </lineage>
</organism>
<reference evidence="3" key="1">
    <citation type="submission" date="2021-07" db="EMBL/GenBank/DDBJ databases">
        <title>Candidatus Kaistella beijingensis sp. nov. isolated from a municipal wastewater treatment plant is involved in sludge foaming.</title>
        <authorList>
            <person name="Song Y."/>
            <person name="Liu S.-J."/>
        </authorList>
    </citation>
    <scope>NUCLEOTIDE SEQUENCE</scope>
    <source>
        <strain evidence="3">DSM 43998</strain>
    </source>
</reference>
<dbReference type="InterPro" id="IPR036265">
    <property type="entry name" value="HIT-like_sf"/>
</dbReference>
<keyword evidence="4" id="KW-1185">Reference proteome</keyword>
<gene>
    <name evidence="3" type="ORF">KV203_04015</name>
</gene>
<accession>A0ABX8S9P7</accession>
<name>A0ABX8S9P7_9ACTN</name>
<dbReference type="RefSeq" id="WP_066468668.1">
    <property type="nucleotide sequence ID" value="NZ_CBCRUZ010000004.1"/>
</dbReference>
<evidence type="ECO:0000259" key="2">
    <source>
        <dbReference type="PROSITE" id="PS51084"/>
    </source>
</evidence>
<evidence type="ECO:0000313" key="3">
    <source>
        <dbReference type="EMBL" id="QXQ14579.1"/>
    </source>
</evidence>
<sequence>MTEPDTDFRRDPVGTALRGTNPTVLRRLPGSFAAFGFSQFLPGYCVLLTDRPGIGALADLDRTERMAFLTSMDLLATAIETACRAVVGNFRRMNLEILGNTDEFLHAHLWPRYHWEPAEYQPGPVWFYPPDRWSAPEQLPGPEHDRVREAICTELDRLTDLDPR</sequence>
<protein>
    <submittedName>
        <fullName evidence="3">Diadenosine tetraphosphate hydrolase</fullName>
    </submittedName>
</protein>
<feature type="domain" description="HIT" evidence="2">
    <location>
        <begin position="12"/>
        <end position="120"/>
    </location>
</feature>
<comment type="caution">
    <text evidence="1">Lacks conserved residue(s) required for the propagation of feature annotation.</text>
</comment>
<dbReference type="Gene3D" id="3.30.428.10">
    <property type="entry name" value="HIT-like"/>
    <property type="match status" value="1"/>
</dbReference>
<evidence type="ECO:0000313" key="4">
    <source>
        <dbReference type="Proteomes" id="UP000887023"/>
    </source>
</evidence>
<dbReference type="PROSITE" id="PS51084">
    <property type="entry name" value="HIT_2"/>
    <property type="match status" value="1"/>
</dbReference>
<dbReference type="SUPFAM" id="SSF54197">
    <property type="entry name" value="HIT-like"/>
    <property type="match status" value="1"/>
</dbReference>
<dbReference type="Proteomes" id="UP000887023">
    <property type="component" value="Chromosome"/>
</dbReference>
<dbReference type="EMBL" id="CP079105">
    <property type="protein sequence ID" value="QXQ14579.1"/>
    <property type="molecule type" value="Genomic_DNA"/>
</dbReference>